<evidence type="ECO:0000313" key="3">
    <source>
        <dbReference type="Proteomes" id="UP000254711"/>
    </source>
</evidence>
<evidence type="ECO:0000256" key="1">
    <source>
        <dbReference type="SAM" id="MobiDB-lite"/>
    </source>
</evidence>
<evidence type="ECO:0000313" key="2">
    <source>
        <dbReference type="EMBL" id="RDI96856.1"/>
    </source>
</evidence>
<comment type="caution">
    <text evidence="2">The sequence shown here is derived from an EMBL/GenBank/DDBJ whole genome shotgun (WGS) entry which is preliminary data.</text>
</comment>
<name>A0A370K2G1_9GAMM</name>
<reference evidence="2 3" key="1">
    <citation type="submission" date="2018-07" db="EMBL/GenBank/DDBJ databases">
        <title>Dyella solisilvae sp. nov., isolated from the pine and broad-leaved mixed forest soil.</title>
        <authorList>
            <person name="Gao Z."/>
            <person name="Qiu L."/>
        </authorList>
    </citation>
    <scope>NUCLEOTIDE SEQUENCE [LARGE SCALE GENOMIC DNA]</scope>
    <source>
        <strain evidence="2 3">DHG54</strain>
    </source>
</reference>
<dbReference type="EMBL" id="QQSY01000010">
    <property type="protein sequence ID" value="RDI96856.1"/>
    <property type="molecule type" value="Genomic_DNA"/>
</dbReference>
<dbReference type="Proteomes" id="UP000254711">
    <property type="component" value="Unassembled WGS sequence"/>
</dbReference>
<sequence length="65" mass="6939">MGKKSSKVDASRSLGGIPTPQMELSFARQSAAVVQFPKSRTDTAIKSSEATLKRLLEYAATLPGK</sequence>
<organism evidence="2 3">
    <name type="scientific">Dyella solisilvae</name>
    <dbReference type="NCBI Taxonomy" id="1920168"/>
    <lineage>
        <taxon>Bacteria</taxon>
        <taxon>Pseudomonadati</taxon>
        <taxon>Pseudomonadota</taxon>
        <taxon>Gammaproteobacteria</taxon>
        <taxon>Lysobacterales</taxon>
        <taxon>Rhodanobacteraceae</taxon>
        <taxon>Dyella</taxon>
    </lineage>
</organism>
<feature type="region of interest" description="Disordered" evidence="1">
    <location>
        <begin position="1"/>
        <end position="21"/>
    </location>
</feature>
<dbReference type="AlphaFoldDB" id="A0A370K2G1"/>
<gene>
    <name evidence="2" type="ORF">DVT68_19805</name>
</gene>
<protein>
    <submittedName>
        <fullName evidence="2">Uncharacterized protein</fullName>
    </submittedName>
</protein>
<keyword evidence="3" id="KW-1185">Reference proteome</keyword>
<accession>A0A370K2G1</accession>
<proteinExistence type="predicted"/>
<feature type="compositionally biased region" description="Basic and acidic residues" evidence="1">
    <location>
        <begin position="1"/>
        <end position="10"/>
    </location>
</feature>